<keyword evidence="10" id="KW-1185">Reference proteome</keyword>
<keyword evidence="4 7" id="KW-0812">Transmembrane</keyword>
<dbReference type="OrthoDB" id="306002at2157"/>
<comment type="subcellular location">
    <subcellularLocation>
        <location evidence="1">Endomembrane system</location>
        <topology evidence="1">Multi-pass membrane protein</topology>
    </subcellularLocation>
</comment>
<evidence type="ECO:0000313" key="9">
    <source>
        <dbReference type="EMBL" id="SFR35809.1"/>
    </source>
</evidence>
<evidence type="ECO:0000256" key="5">
    <source>
        <dbReference type="ARBA" id="ARBA00022989"/>
    </source>
</evidence>
<dbReference type="GO" id="GO:0022857">
    <property type="term" value="F:transmembrane transporter activity"/>
    <property type="evidence" value="ECO:0007669"/>
    <property type="project" value="InterPro"/>
</dbReference>
<evidence type="ECO:0000256" key="6">
    <source>
        <dbReference type="ARBA" id="ARBA00023136"/>
    </source>
</evidence>
<name>A0A1I6G0U5_9EURY</name>
<dbReference type="SUPFAM" id="SSF103473">
    <property type="entry name" value="MFS general substrate transporter"/>
    <property type="match status" value="1"/>
</dbReference>
<evidence type="ECO:0000256" key="3">
    <source>
        <dbReference type="ARBA" id="ARBA00022448"/>
    </source>
</evidence>
<sequence length="398" mass="40934">METATEGEATRRADSRRRWTVAIFAFIALEGATLQIQGAALPALRESFGAPEWLLGLVAPAGTVGFVVFVAAAGAVAGRVDTRRLLLVGVVGTGVGVFAMGLAPSFVVFLAVLVVRGAFAGVGRGGDRPLLSHLYPTRRGRLFGYYDMMWAVGATLGPLAVTAALWVGDWRLAYYALGAAFLPVGALVWYLPSPSVAGGDDPLTLADVRRIGRSPAVLVMAAGILFSTGVEGGLFTWLTTYAQGRVAESLETVSLSVLLVAYVPGRFLAGSLSERFGYVPLALGLGVLCTLSAAYTFAFASGLGLLVGVFGIGLGLSGLYPTLLAYATESAPEHSAPVNALGLVVSSAGIAGVPAVMGFVVDASGVAAAMRLLFVPLVGLLVVTAVAWRRVGTAAGRE</sequence>
<dbReference type="InterPro" id="IPR036259">
    <property type="entry name" value="MFS_trans_sf"/>
</dbReference>
<evidence type="ECO:0000256" key="7">
    <source>
        <dbReference type="SAM" id="Phobius"/>
    </source>
</evidence>
<protein>
    <submittedName>
        <fullName evidence="9">Sugar phosphate permease</fullName>
    </submittedName>
</protein>
<feature type="transmembrane region" description="Helical" evidence="7">
    <location>
        <begin position="303"/>
        <end position="326"/>
    </location>
</feature>
<feature type="transmembrane region" description="Helical" evidence="7">
    <location>
        <begin position="21"/>
        <end position="41"/>
    </location>
</feature>
<keyword evidence="5 7" id="KW-1133">Transmembrane helix</keyword>
<dbReference type="EMBL" id="FOYT01000001">
    <property type="protein sequence ID" value="SFR35809.1"/>
    <property type="molecule type" value="Genomic_DNA"/>
</dbReference>
<comment type="similarity">
    <text evidence="2">Belongs to the major facilitator superfamily.</text>
</comment>
<evidence type="ECO:0000256" key="1">
    <source>
        <dbReference type="ARBA" id="ARBA00004127"/>
    </source>
</evidence>
<evidence type="ECO:0000256" key="2">
    <source>
        <dbReference type="ARBA" id="ARBA00008335"/>
    </source>
</evidence>
<feature type="transmembrane region" description="Helical" evidence="7">
    <location>
        <begin position="338"/>
        <end position="360"/>
    </location>
</feature>
<keyword evidence="3" id="KW-0813">Transport</keyword>
<dbReference type="GO" id="GO:0012505">
    <property type="term" value="C:endomembrane system"/>
    <property type="evidence" value="ECO:0007669"/>
    <property type="project" value="UniProtKB-SubCell"/>
</dbReference>
<feature type="transmembrane region" description="Helical" evidence="7">
    <location>
        <begin position="144"/>
        <end position="166"/>
    </location>
</feature>
<dbReference type="PANTHER" id="PTHR23514">
    <property type="entry name" value="BYPASS OF STOP CODON PROTEIN 6"/>
    <property type="match status" value="1"/>
</dbReference>
<keyword evidence="6 7" id="KW-0472">Membrane</keyword>
<feature type="transmembrane region" description="Helical" evidence="7">
    <location>
        <begin position="216"/>
        <end position="238"/>
    </location>
</feature>
<dbReference type="RefSeq" id="WP_089804059.1">
    <property type="nucleotide sequence ID" value="NZ_FOYT01000001.1"/>
</dbReference>
<accession>A0A1I6G0U5</accession>
<dbReference type="AlphaFoldDB" id="A0A1I6G0U5"/>
<organism evidence="9 10">
    <name type="scientific">Halogeometricum rufum</name>
    <dbReference type="NCBI Taxonomy" id="553469"/>
    <lineage>
        <taxon>Archaea</taxon>
        <taxon>Methanobacteriati</taxon>
        <taxon>Methanobacteriota</taxon>
        <taxon>Stenosarchaea group</taxon>
        <taxon>Halobacteria</taxon>
        <taxon>Halobacteriales</taxon>
        <taxon>Haloferacaceae</taxon>
        <taxon>Halogeometricum</taxon>
    </lineage>
</organism>
<gene>
    <name evidence="9" type="ORF">SAMN04487947_0374</name>
</gene>
<dbReference type="InterPro" id="IPR011701">
    <property type="entry name" value="MFS"/>
</dbReference>
<feature type="domain" description="Major facilitator superfamily (MFS) profile" evidence="8">
    <location>
        <begin position="19"/>
        <end position="391"/>
    </location>
</feature>
<feature type="transmembrane region" description="Helical" evidence="7">
    <location>
        <begin position="366"/>
        <end position="388"/>
    </location>
</feature>
<evidence type="ECO:0000259" key="8">
    <source>
        <dbReference type="PROSITE" id="PS50850"/>
    </source>
</evidence>
<feature type="transmembrane region" description="Helical" evidence="7">
    <location>
        <begin position="172"/>
        <end position="191"/>
    </location>
</feature>
<dbReference type="Proteomes" id="UP000198531">
    <property type="component" value="Unassembled WGS sequence"/>
</dbReference>
<dbReference type="PANTHER" id="PTHR23514:SF3">
    <property type="entry name" value="BYPASS OF STOP CODON PROTEIN 6"/>
    <property type="match status" value="1"/>
</dbReference>
<evidence type="ECO:0000256" key="4">
    <source>
        <dbReference type="ARBA" id="ARBA00022692"/>
    </source>
</evidence>
<feature type="transmembrane region" description="Helical" evidence="7">
    <location>
        <begin position="276"/>
        <end position="297"/>
    </location>
</feature>
<reference evidence="10" key="1">
    <citation type="submission" date="2016-10" db="EMBL/GenBank/DDBJ databases">
        <authorList>
            <person name="Varghese N."/>
            <person name="Submissions S."/>
        </authorList>
    </citation>
    <scope>NUCLEOTIDE SEQUENCE [LARGE SCALE GENOMIC DNA]</scope>
    <source>
        <strain evidence="10">CGMCC 1.7736</strain>
    </source>
</reference>
<dbReference type="GO" id="GO:0016020">
    <property type="term" value="C:membrane"/>
    <property type="evidence" value="ECO:0007669"/>
    <property type="project" value="TreeGrafter"/>
</dbReference>
<dbReference type="InterPro" id="IPR020846">
    <property type="entry name" value="MFS_dom"/>
</dbReference>
<dbReference type="STRING" id="553469.SAMN04487947_0374"/>
<dbReference type="Pfam" id="PF07690">
    <property type="entry name" value="MFS_1"/>
    <property type="match status" value="1"/>
</dbReference>
<feature type="transmembrane region" description="Helical" evidence="7">
    <location>
        <begin position="53"/>
        <end position="77"/>
    </location>
</feature>
<dbReference type="InterPro" id="IPR051788">
    <property type="entry name" value="MFS_Transporter"/>
</dbReference>
<proteinExistence type="inferred from homology"/>
<dbReference type="PROSITE" id="PS50850">
    <property type="entry name" value="MFS"/>
    <property type="match status" value="1"/>
</dbReference>
<dbReference type="Gene3D" id="1.20.1250.20">
    <property type="entry name" value="MFS general substrate transporter like domains"/>
    <property type="match status" value="1"/>
</dbReference>
<evidence type="ECO:0000313" key="10">
    <source>
        <dbReference type="Proteomes" id="UP000198531"/>
    </source>
</evidence>
<feature type="transmembrane region" description="Helical" evidence="7">
    <location>
        <begin position="84"/>
        <end position="100"/>
    </location>
</feature>